<dbReference type="PATRIC" id="fig|1229493.5.peg.1930"/>
<dbReference type="InterPro" id="IPR000551">
    <property type="entry name" value="MerR-type_HTH_dom"/>
</dbReference>
<dbReference type="PANTHER" id="PTHR30204:SF90">
    <property type="entry name" value="HTH-TYPE TRANSCRIPTIONAL ACTIVATOR MTA"/>
    <property type="match status" value="1"/>
</dbReference>
<dbReference type="Proteomes" id="UP000031586">
    <property type="component" value="Unassembled WGS sequence"/>
</dbReference>
<reference evidence="4 5" key="1">
    <citation type="submission" date="2014-07" db="EMBL/GenBank/DDBJ databases">
        <title>Unique and conserved regions in Vibrio harveyi and related species in comparison with the shrimp pathogen Vibrio harveyi CAIM 1792.</title>
        <authorList>
            <person name="Espinoza-Valles I."/>
            <person name="Vora G."/>
            <person name="Leekitcharoenphon P."/>
            <person name="Ussery D."/>
            <person name="Hoj L."/>
            <person name="Gomez-Gil B."/>
        </authorList>
    </citation>
    <scope>NUCLEOTIDE SEQUENCE [LARGE SCALE GENOMIC DNA]</scope>
    <source>
        <strain evidence="5">CAIM 1854 / LMG 25443</strain>
    </source>
</reference>
<accession>A0A0C1Z696</accession>
<evidence type="ECO:0000313" key="5">
    <source>
        <dbReference type="Proteomes" id="UP000031586"/>
    </source>
</evidence>
<feature type="coiled-coil region" evidence="2">
    <location>
        <begin position="69"/>
        <end position="103"/>
    </location>
</feature>
<comment type="caution">
    <text evidence="4">The sequence shown here is derived from an EMBL/GenBank/DDBJ whole genome shotgun (WGS) entry which is preliminary data.</text>
</comment>
<sequence>MLTVTQLARECGLSRTTILYYEREGLLAPAHRSENGYRWYGEKEMQRLKTISSYRSYGLPISSIRTLLAQKGKSQAEILKDHFNELEREIQNLRAQQKAIVVLLQEPQLIEDNIVTKERWVQIMQAAGFSENDMVTWHQKFEEMEPAEHQKFLESLGIEQDEIVRIRAL</sequence>
<dbReference type="InterPro" id="IPR009061">
    <property type="entry name" value="DNA-bd_dom_put_sf"/>
</dbReference>
<dbReference type="PANTHER" id="PTHR30204">
    <property type="entry name" value="REDOX-CYCLING DRUG-SENSING TRANSCRIPTIONAL ACTIVATOR SOXR"/>
    <property type="match status" value="1"/>
</dbReference>
<keyword evidence="1" id="KW-0238">DNA-binding</keyword>
<dbReference type="Gene3D" id="1.10.1660.10">
    <property type="match status" value="1"/>
</dbReference>
<dbReference type="PROSITE" id="PS50937">
    <property type="entry name" value="HTH_MERR_2"/>
    <property type="match status" value="1"/>
</dbReference>
<dbReference type="RefSeq" id="WP_009706661.1">
    <property type="nucleotide sequence ID" value="NZ_BAOH01000004.1"/>
</dbReference>
<proteinExistence type="predicted"/>
<name>A0A0C1Z696_9VIBR</name>
<dbReference type="GO" id="GO:0003700">
    <property type="term" value="F:DNA-binding transcription factor activity"/>
    <property type="evidence" value="ECO:0007669"/>
    <property type="project" value="InterPro"/>
</dbReference>
<feature type="domain" description="HTH merR-type" evidence="3">
    <location>
        <begin position="1"/>
        <end position="70"/>
    </location>
</feature>
<keyword evidence="2" id="KW-0175">Coiled coil</keyword>
<organism evidence="4 5">
    <name type="scientific">Vibrio owensii CAIM 1854 = LMG 25443</name>
    <dbReference type="NCBI Taxonomy" id="1229493"/>
    <lineage>
        <taxon>Bacteria</taxon>
        <taxon>Pseudomonadati</taxon>
        <taxon>Pseudomonadota</taxon>
        <taxon>Gammaproteobacteria</taxon>
        <taxon>Vibrionales</taxon>
        <taxon>Vibrionaceae</taxon>
        <taxon>Vibrio</taxon>
    </lineage>
</organism>
<dbReference type="AlphaFoldDB" id="A0A0C1Z696"/>
<evidence type="ECO:0000259" key="3">
    <source>
        <dbReference type="PROSITE" id="PS50937"/>
    </source>
</evidence>
<dbReference type="Pfam" id="PF13411">
    <property type="entry name" value="MerR_1"/>
    <property type="match status" value="1"/>
</dbReference>
<gene>
    <name evidence="4" type="ORF">H735_13940</name>
</gene>
<evidence type="ECO:0000256" key="1">
    <source>
        <dbReference type="ARBA" id="ARBA00023125"/>
    </source>
</evidence>
<evidence type="ECO:0000313" key="4">
    <source>
        <dbReference type="EMBL" id="KIF52515.1"/>
    </source>
</evidence>
<dbReference type="SMART" id="SM00422">
    <property type="entry name" value="HTH_MERR"/>
    <property type="match status" value="1"/>
</dbReference>
<dbReference type="SUPFAM" id="SSF46955">
    <property type="entry name" value="Putative DNA-binding domain"/>
    <property type="match status" value="1"/>
</dbReference>
<evidence type="ECO:0000256" key="2">
    <source>
        <dbReference type="SAM" id="Coils"/>
    </source>
</evidence>
<dbReference type="GO" id="GO:0003677">
    <property type="term" value="F:DNA binding"/>
    <property type="evidence" value="ECO:0007669"/>
    <property type="project" value="UniProtKB-KW"/>
</dbReference>
<dbReference type="InterPro" id="IPR047057">
    <property type="entry name" value="MerR_fam"/>
</dbReference>
<dbReference type="EMBL" id="JPRD01000021">
    <property type="protein sequence ID" value="KIF52515.1"/>
    <property type="molecule type" value="Genomic_DNA"/>
</dbReference>
<dbReference type="PRINTS" id="PR00040">
    <property type="entry name" value="HTHMERR"/>
</dbReference>
<protein>
    <submittedName>
        <fullName evidence="4">MerR family transcriptional regulator</fullName>
    </submittedName>
</protein>